<dbReference type="Pfam" id="PF11066">
    <property type="entry name" value="DUF2867"/>
    <property type="match status" value="1"/>
</dbReference>
<gene>
    <name evidence="1" type="ORF">LIN78_12310</name>
</gene>
<name>A0ABS8D805_9NEIS</name>
<dbReference type="EMBL" id="JAJBZT010000006">
    <property type="protein sequence ID" value="MCB6184328.1"/>
    <property type="molecule type" value="Genomic_DNA"/>
</dbReference>
<organism evidence="1 2">
    <name type="scientific">Leeia speluncae</name>
    <dbReference type="NCBI Taxonomy" id="2884804"/>
    <lineage>
        <taxon>Bacteria</taxon>
        <taxon>Pseudomonadati</taxon>
        <taxon>Pseudomonadota</taxon>
        <taxon>Betaproteobacteria</taxon>
        <taxon>Neisseriales</taxon>
        <taxon>Leeiaceae</taxon>
        <taxon>Leeia</taxon>
    </lineage>
</organism>
<protein>
    <submittedName>
        <fullName evidence="1">DUF2867 domain-containing protein</fullName>
    </submittedName>
</protein>
<sequence>MAALVHAVATPVRTDLHPFICESHFFDSWQLVLPATEQQPAMFYLLKMLGNSPAWVDSLMTLRNKAVQLVGLKDLSVMSAISLEKAPSDYQIGDRVGIFTLISQTPSEVIVGDNDKHLEVRISFLKEMKNEQMVLTITTAVKNHNWLGRCYMWFVKPFHRVIAPATLKRLILTS</sequence>
<dbReference type="InterPro" id="IPR021295">
    <property type="entry name" value="DUF2867"/>
</dbReference>
<accession>A0ABS8D805</accession>
<dbReference type="RefSeq" id="WP_227181139.1">
    <property type="nucleotide sequence ID" value="NZ_JAJBZT010000006.1"/>
</dbReference>
<keyword evidence="2" id="KW-1185">Reference proteome</keyword>
<evidence type="ECO:0000313" key="2">
    <source>
        <dbReference type="Proteomes" id="UP001165395"/>
    </source>
</evidence>
<reference evidence="1" key="1">
    <citation type="submission" date="2021-10" db="EMBL/GenBank/DDBJ databases">
        <title>The complete genome sequence of Leeia sp. TBRC 13508.</title>
        <authorList>
            <person name="Charoenyingcharoen P."/>
            <person name="Yukphan P."/>
        </authorList>
    </citation>
    <scope>NUCLEOTIDE SEQUENCE</scope>
    <source>
        <strain evidence="1">TBRC 13508</strain>
    </source>
</reference>
<evidence type="ECO:0000313" key="1">
    <source>
        <dbReference type="EMBL" id="MCB6184328.1"/>
    </source>
</evidence>
<dbReference type="Proteomes" id="UP001165395">
    <property type="component" value="Unassembled WGS sequence"/>
</dbReference>
<comment type="caution">
    <text evidence="1">The sequence shown here is derived from an EMBL/GenBank/DDBJ whole genome shotgun (WGS) entry which is preliminary data.</text>
</comment>
<proteinExistence type="predicted"/>